<dbReference type="PANTHER" id="PTHR24356:SF1">
    <property type="entry name" value="SERINE_THREONINE-PROTEIN KINASE GREATWALL"/>
    <property type="match status" value="1"/>
</dbReference>
<keyword evidence="2" id="KW-0723">Serine/threonine-protein kinase</keyword>
<protein>
    <recommendedName>
        <fullName evidence="1">non-specific serine/threonine protein kinase</fullName>
        <ecNumber evidence="1">2.7.11.1</ecNumber>
    </recommendedName>
</protein>
<keyword evidence="9" id="KW-0479">Metal-binding</keyword>
<feature type="region of interest" description="Disordered" evidence="10">
    <location>
        <begin position="246"/>
        <end position="277"/>
    </location>
</feature>
<dbReference type="InterPro" id="IPR001245">
    <property type="entry name" value="Ser-Thr/Tyr_kinase_cat_dom"/>
</dbReference>
<evidence type="ECO:0000313" key="14">
    <source>
        <dbReference type="Proteomes" id="UP000234323"/>
    </source>
</evidence>
<dbReference type="VEuPathDB" id="FungiDB:FUN_001834"/>
<accession>A0A2I1FYI7</accession>
<evidence type="ECO:0000256" key="3">
    <source>
        <dbReference type="ARBA" id="ARBA00022679"/>
    </source>
</evidence>
<evidence type="ECO:0000256" key="5">
    <source>
        <dbReference type="ARBA" id="ARBA00022777"/>
    </source>
</evidence>
<feature type="domain" description="Protein kinase" evidence="11">
    <location>
        <begin position="35"/>
        <end position="401"/>
    </location>
</feature>
<dbReference type="InterPro" id="IPR036875">
    <property type="entry name" value="Znf_CCHC_sf"/>
</dbReference>
<dbReference type="Proteomes" id="UP000234323">
    <property type="component" value="Unassembled WGS sequence"/>
</dbReference>
<evidence type="ECO:0000256" key="7">
    <source>
        <dbReference type="ARBA" id="ARBA00047899"/>
    </source>
</evidence>
<dbReference type="EC" id="2.7.11.1" evidence="1"/>
<dbReference type="VEuPathDB" id="FungiDB:FUN_003119"/>
<evidence type="ECO:0000256" key="8">
    <source>
        <dbReference type="ARBA" id="ARBA00048679"/>
    </source>
</evidence>
<dbReference type="PROSITE" id="PS50158">
    <property type="entry name" value="ZF_CCHC"/>
    <property type="match status" value="1"/>
</dbReference>
<comment type="catalytic activity">
    <reaction evidence="7">
        <text>L-threonyl-[protein] + ATP = O-phospho-L-threonyl-[protein] + ADP + H(+)</text>
        <dbReference type="Rhea" id="RHEA:46608"/>
        <dbReference type="Rhea" id="RHEA-COMP:11060"/>
        <dbReference type="Rhea" id="RHEA-COMP:11605"/>
        <dbReference type="ChEBI" id="CHEBI:15378"/>
        <dbReference type="ChEBI" id="CHEBI:30013"/>
        <dbReference type="ChEBI" id="CHEBI:30616"/>
        <dbReference type="ChEBI" id="CHEBI:61977"/>
        <dbReference type="ChEBI" id="CHEBI:456216"/>
        <dbReference type="EC" id="2.7.11.1"/>
    </reaction>
</comment>
<dbReference type="InterPro" id="IPR000719">
    <property type="entry name" value="Prot_kinase_dom"/>
</dbReference>
<dbReference type="SUPFAM" id="SSF57756">
    <property type="entry name" value="Retrovirus zinc finger-like domains"/>
    <property type="match status" value="1"/>
</dbReference>
<keyword evidence="9" id="KW-0863">Zinc-finger</keyword>
<dbReference type="SUPFAM" id="SSF56112">
    <property type="entry name" value="Protein kinase-like (PK-like)"/>
    <property type="match status" value="1"/>
</dbReference>
<comment type="caution">
    <text evidence="13">The sequence shown here is derived from an EMBL/GenBank/DDBJ whole genome shotgun (WGS) entry which is preliminary data.</text>
</comment>
<keyword evidence="9" id="KW-0862">Zinc</keyword>
<evidence type="ECO:0000256" key="2">
    <source>
        <dbReference type="ARBA" id="ARBA00022527"/>
    </source>
</evidence>
<evidence type="ECO:0000256" key="4">
    <source>
        <dbReference type="ARBA" id="ARBA00022741"/>
    </source>
</evidence>
<dbReference type="InterPro" id="IPR011009">
    <property type="entry name" value="Kinase-like_dom_sf"/>
</dbReference>
<feature type="compositionally biased region" description="Basic residues" evidence="10">
    <location>
        <begin position="260"/>
        <end position="271"/>
    </location>
</feature>
<feature type="non-terminal residue" evidence="13">
    <location>
        <position position="1"/>
    </location>
</feature>
<dbReference type="GO" id="GO:0008270">
    <property type="term" value="F:zinc ion binding"/>
    <property type="evidence" value="ECO:0007669"/>
    <property type="project" value="UniProtKB-KW"/>
</dbReference>
<sequence length="401" mass="46303">AKIGLSRIVISSSDCTQLSACDIDKALEWIPYDRFYDIKYIAKGGFGKVYRANLTDGFITNWDGKNQNWKRNSKGMLVALKSLDNSKNIESEFINETMLHNKVGKDNNCVVKLYGITQDPETKNYMMVLDYAEDGSLRNYLDKEYIRLNWIKKIDYLRYIIIGLECIHEKELIHRDLHIGNILKLRYKTVITDMGLCKPANYNALEYAKNNIYERRNDNNKNNKVCCKCKQPGHFARNCKAPREVKSKPLAAGKSQNTRVSKRTRKEKNPKKVAWSEEDATHRQALVKCAKAYAEARQKLLSIPNTSVVGDIQYAVCLLNQQRRAEDQFELKYDLSHAESPLKEALVAGRIMMEFSDLTTKLHQELNYDFYWAVNETSKILSKVLGMPYDDDDLEDYDLGE</sequence>
<keyword evidence="6" id="KW-0067">ATP-binding</keyword>
<keyword evidence="14" id="KW-1185">Reference proteome</keyword>
<dbReference type="PANTHER" id="PTHR24356">
    <property type="entry name" value="SERINE/THREONINE-PROTEIN KINASE"/>
    <property type="match status" value="1"/>
</dbReference>
<dbReference type="GO" id="GO:0005524">
    <property type="term" value="F:ATP binding"/>
    <property type="evidence" value="ECO:0007669"/>
    <property type="project" value="UniProtKB-KW"/>
</dbReference>
<dbReference type="GO" id="GO:0004674">
    <property type="term" value="F:protein serine/threonine kinase activity"/>
    <property type="evidence" value="ECO:0007669"/>
    <property type="project" value="UniProtKB-KW"/>
</dbReference>
<feature type="domain" description="CCHC-type" evidence="12">
    <location>
        <begin position="226"/>
        <end position="240"/>
    </location>
</feature>
<dbReference type="PROSITE" id="PS50011">
    <property type="entry name" value="PROTEIN_KINASE_DOM"/>
    <property type="match status" value="1"/>
</dbReference>
<keyword evidence="4" id="KW-0547">Nucleotide-binding</keyword>
<dbReference type="EMBL" id="LLXI01000063">
    <property type="protein sequence ID" value="PKY39439.1"/>
    <property type="molecule type" value="Genomic_DNA"/>
</dbReference>
<proteinExistence type="predicted"/>
<dbReference type="CDD" id="cd00180">
    <property type="entry name" value="PKc"/>
    <property type="match status" value="1"/>
</dbReference>
<evidence type="ECO:0000256" key="9">
    <source>
        <dbReference type="PROSITE-ProRule" id="PRU00047"/>
    </source>
</evidence>
<organism evidence="13 14">
    <name type="scientific">Rhizophagus irregularis</name>
    <dbReference type="NCBI Taxonomy" id="588596"/>
    <lineage>
        <taxon>Eukaryota</taxon>
        <taxon>Fungi</taxon>
        <taxon>Fungi incertae sedis</taxon>
        <taxon>Mucoromycota</taxon>
        <taxon>Glomeromycotina</taxon>
        <taxon>Glomeromycetes</taxon>
        <taxon>Glomerales</taxon>
        <taxon>Glomeraceae</taxon>
        <taxon>Rhizophagus</taxon>
    </lineage>
</organism>
<dbReference type="Gene3D" id="1.10.510.10">
    <property type="entry name" value="Transferase(Phosphotransferase) domain 1"/>
    <property type="match status" value="1"/>
</dbReference>
<keyword evidence="3" id="KW-0808">Transferase</keyword>
<keyword evidence="5 13" id="KW-0418">Kinase</keyword>
<evidence type="ECO:0000256" key="10">
    <source>
        <dbReference type="SAM" id="MobiDB-lite"/>
    </source>
</evidence>
<evidence type="ECO:0000259" key="11">
    <source>
        <dbReference type="PROSITE" id="PS50011"/>
    </source>
</evidence>
<gene>
    <name evidence="13" type="ORF">RhiirA4_452625</name>
</gene>
<dbReference type="VEuPathDB" id="FungiDB:RhiirA1_427043"/>
<dbReference type="GO" id="GO:0003676">
    <property type="term" value="F:nucleic acid binding"/>
    <property type="evidence" value="ECO:0007669"/>
    <property type="project" value="InterPro"/>
</dbReference>
<comment type="catalytic activity">
    <reaction evidence="8">
        <text>L-seryl-[protein] + ATP = O-phospho-L-seryl-[protein] + ADP + H(+)</text>
        <dbReference type="Rhea" id="RHEA:17989"/>
        <dbReference type="Rhea" id="RHEA-COMP:9863"/>
        <dbReference type="Rhea" id="RHEA-COMP:11604"/>
        <dbReference type="ChEBI" id="CHEBI:15378"/>
        <dbReference type="ChEBI" id="CHEBI:29999"/>
        <dbReference type="ChEBI" id="CHEBI:30616"/>
        <dbReference type="ChEBI" id="CHEBI:83421"/>
        <dbReference type="ChEBI" id="CHEBI:456216"/>
        <dbReference type="EC" id="2.7.11.1"/>
    </reaction>
</comment>
<dbReference type="InterPro" id="IPR050236">
    <property type="entry name" value="Ser_Thr_kinase_AGC"/>
</dbReference>
<dbReference type="VEuPathDB" id="FungiDB:RhiirFUN_023783"/>
<dbReference type="Pfam" id="PF07714">
    <property type="entry name" value="PK_Tyr_Ser-Thr"/>
    <property type="match status" value="1"/>
</dbReference>
<dbReference type="VEuPathDB" id="FungiDB:RhiirA1_476055"/>
<evidence type="ECO:0000256" key="1">
    <source>
        <dbReference type="ARBA" id="ARBA00012513"/>
    </source>
</evidence>
<evidence type="ECO:0000256" key="6">
    <source>
        <dbReference type="ARBA" id="ARBA00022840"/>
    </source>
</evidence>
<evidence type="ECO:0000313" key="13">
    <source>
        <dbReference type="EMBL" id="PKY39439.1"/>
    </source>
</evidence>
<dbReference type="InterPro" id="IPR001878">
    <property type="entry name" value="Znf_CCHC"/>
</dbReference>
<name>A0A2I1FYI7_9GLOM</name>
<reference evidence="13 14" key="1">
    <citation type="submission" date="2015-10" db="EMBL/GenBank/DDBJ databases">
        <title>Genome analyses suggest a sexual origin of heterokaryosis in a supposedly ancient asexual fungus.</title>
        <authorList>
            <person name="Ropars J."/>
            <person name="Sedzielewska K."/>
            <person name="Noel J."/>
            <person name="Charron P."/>
            <person name="Farinelli L."/>
            <person name="Marton T."/>
            <person name="Kruger M."/>
            <person name="Pelin A."/>
            <person name="Brachmann A."/>
            <person name="Corradi N."/>
        </authorList>
    </citation>
    <scope>NUCLEOTIDE SEQUENCE [LARGE SCALE GENOMIC DNA]</scope>
    <source>
        <strain evidence="13 14">A4</strain>
    </source>
</reference>
<dbReference type="Gene3D" id="4.10.60.10">
    <property type="entry name" value="Zinc finger, CCHC-type"/>
    <property type="match status" value="1"/>
</dbReference>
<evidence type="ECO:0000259" key="12">
    <source>
        <dbReference type="PROSITE" id="PS50158"/>
    </source>
</evidence>
<dbReference type="AlphaFoldDB" id="A0A2I1FYI7"/>